<name>A0AAV7Q950_PLEWA</name>
<dbReference type="AlphaFoldDB" id="A0AAV7Q950"/>
<sequence>MKKTRGIGKLQLQNKQLREDVEWLKSTRKRGGRGLTAGQDGRHLVRLCPARGRLSVLLTHLTVGRVPAGRALIVSAPGPFSSAQNGAKTRAAAERRRGRAHTGCARVCGTQEERADRGGACAGR</sequence>
<organism evidence="2 3">
    <name type="scientific">Pleurodeles waltl</name>
    <name type="common">Iberian ribbed newt</name>
    <dbReference type="NCBI Taxonomy" id="8319"/>
    <lineage>
        <taxon>Eukaryota</taxon>
        <taxon>Metazoa</taxon>
        <taxon>Chordata</taxon>
        <taxon>Craniata</taxon>
        <taxon>Vertebrata</taxon>
        <taxon>Euteleostomi</taxon>
        <taxon>Amphibia</taxon>
        <taxon>Batrachia</taxon>
        <taxon>Caudata</taxon>
        <taxon>Salamandroidea</taxon>
        <taxon>Salamandridae</taxon>
        <taxon>Pleurodelinae</taxon>
        <taxon>Pleurodeles</taxon>
    </lineage>
</organism>
<protein>
    <submittedName>
        <fullName evidence="2">Uncharacterized protein</fullName>
    </submittedName>
</protein>
<dbReference type="Proteomes" id="UP001066276">
    <property type="component" value="Chromosome 6"/>
</dbReference>
<accession>A0AAV7Q950</accession>
<feature type="region of interest" description="Disordered" evidence="1">
    <location>
        <begin position="77"/>
        <end position="101"/>
    </location>
</feature>
<evidence type="ECO:0000256" key="1">
    <source>
        <dbReference type="SAM" id="MobiDB-lite"/>
    </source>
</evidence>
<keyword evidence="3" id="KW-1185">Reference proteome</keyword>
<comment type="caution">
    <text evidence="2">The sequence shown here is derived from an EMBL/GenBank/DDBJ whole genome shotgun (WGS) entry which is preliminary data.</text>
</comment>
<evidence type="ECO:0000313" key="3">
    <source>
        <dbReference type="Proteomes" id="UP001066276"/>
    </source>
</evidence>
<proteinExistence type="predicted"/>
<evidence type="ECO:0000313" key="2">
    <source>
        <dbReference type="EMBL" id="KAJ1134773.1"/>
    </source>
</evidence>
<dbReference type="EMBL" id="JANPWB010000010">
    <property type="protein sequence ID" value="KAJ1134773.1"/>
    <property type="molecule type" value="Genomic_DNA"/>
</dbReference>
<gene>
    <name evidence="2" type="ORF">NDU88_001220</name>
</gene>
<reference evidence="2" key="1">
    <citation type="journal article" date="2022" name="bioRxiv">
        <title>Sequencing and chromosome-scale assembly of the giantPleurodeles waltlgenome.</title>
        <authorList>
            <person name="Brown T."/>
            <person name="Elewa A."/>
            <person name="Iarovenko S."/>
            <person name="Subramanian E."/>
            <person name="Araus A.J."/>
            <person name="Petzold A."/>
            <person name="Susuki M."/>
            <person name="Suzuki K.-i.T."/>
            <person name="Hayashi T."/>
            <person name="Toyoda A."/>
            <person name="Oliveira C."/>
            <person name="Osipova E."/>
            <person name="Leigh N.D."/>
            <person name="Simon A."/>
            <person name="Yun M.H."/>
        </authorList>
    </citation>
    <scope>NUCLEOTIDE SEQUENCE</scope>
    <source>
        <strain evidence="2">20211129_DDA</strain>
        <tissue evidence="2">Liver</tissue>
    </source>
</reference>